<dbReference type="PROSITE" id="PS01031">
    <property type="entry name" value="SHSP"/>
    <property type="match status" value="1"/>
</dbReference>
<feature type="domain" description="SHSP" evidence="3">
    <location>
        <begin position="36"/>
        <end position="158"/>
    </location>
</feature>
<dbReference type="AlphaFoldDB" id="A0A095W869"/>
<organism evidence="5 8">
    <name type="scientific">Burkholderia gladioli</name>
    <name type="common">Pseudomonas marginata</name>
    <name type="synonym">Phytomonas marginata</name>
    <dbReference type="NCBI Taxonomy" id="28095"/>
    <lineage>
        <taxon>Bacteria</taxon>
        <taxon>Pseudomonadati</taxon>
        <taxon>Pseudomonadota</taxon>
        <taxon>Betaproteobacteria</taxon>
        <taxon>Burkholderiales</taxon>
        <taxon>Burkholderiaceae</taxon>
        <taxon>Burkholderia</taxon>
    </lineage>
</organism>
<dbReference type="PANTHER" id="PTHR11527">
    <property type="entry name" value="HEAT-SHOCK PROTEIN 20 FAMILY MEMBER"/>
    <property type="match status" value="1"/>
</dbReference>
<reference evidence="6" key="4">
    <citation type="submission" date="2022-09" db="EMBL/GenBank/DDBJ databases">
        <title>Genomic of Burkholderia gladioli.</title>
        <authorList>
            <person name="Wu H."/>
        </authorList>
    </citation>
    <scope>NUCLEOTIDE SEQUENCE</scope>
    <source>
        <strain evidence="6">ZN-S4</strain>
    </source>
</reference>
<dbReference type="Proteomes" id="UP000029590">
    <property type="component" value="Unassembled WGS sequence"/>
</dbReference>
<dbReference type="CDD" id="cd06464">
    <property type="entry name" value="ACD_sHsps-like"/>
    <property type="match status" value="1"/>
</dbReference>
<evidence type="ECO:0000259" key="3">
    <source>
        <dbReference type="PROSITE" id="PS01031"/>
    </source>
</evidence>
<dbReference type="EMBL" id="CP104214">
    <property type="protein sequence ID" value="UWX71381.1"/>
    <property type="molecule type" value="Genomic_DNA"/>
</dbReference>
<gene>
    <name evidence="5" type="ORF">CRM94_32265</name>
    <name evidence="4" type="ORF">DM48_6254</name>
    <name evidence="6" type="ORF">NYZ96_06415</name>
</gene>
<evidence type="ECO:0000256" key="2">
    <source>
        <dbReference type="RuleBase" id="RU003616"/>
    </source>
</evidence>
<dbReference type="SUPFAM" id="SSF49764">
    <property type="entry name" value="HSP20-like chaperones"/>
    <property type="match status" value="1"/>
</dbReference>
<dbReference type="Proteomes" id="UP001059745">
    <property type="component" value="Chromosome 1"/>
</dbReference>
<proteinExistence type="inferred from homology"/>
<dbReference type="KEGG" id="bgo:BM43_2643"/>
<evidence type="ECO:0000313" key="4">
    <source>
        <dbReference type="EMBL" id="KGC10237.1"/>
    </source>
</evidence>
<reference evidence="8" key="3">
    <citation type="submission" date="2017-09" db="EMBL/GenBank/DDBJ databases">
        <title>FDA dAtabase for Regulatory Grade micrObial Sequences (FDA-ARGOS): Supporting development and validation of Infectious Disease Dx tests.</title>
        <authorList>
            <person name="Minogue T."/>
            <person name="Wolcott M."/>
            <person name="Wasieloski L."/>
            <person name="Aguilar W."/>
            <person name="Moore D."/>
            <person name="Tallon L."/>
            <person name="Sadzewicz L."/>
            <person name="Ott S."/>
            <person name="Zhao X."/>
            <person name="Nagaraj S."/>
            <person name="Vavikolanu K."/>
            <person name="Aluvathingal J."/>
            <person name="Nadendla S."/>
            <person name="Sichtig H."/>
        </authorList>
    </citation>
    <scope>NUCLEOTIDE SEQUENCE [LARGE SCALE GENOMIC DNA]</scope>
    <source>
        <strain evidence="8">FDAARGOS_390</strain>
    </source>
</reference>
<dbReference type="Proteomes" id="UP000220629">
    <property type="component" value="Unassembled WGS sequence"/>
</dbReference>
<dbReference type="RefSeq" id="WP_025098599.1">
    <property type="nucleotide sequence ID" value="NZ_CADEPO010000011.1"/>
</dbReference>
<dbReference type="InterPro" id="IPR008978">
    <property type="entry name" value="HSP20-like_chaperone"/>
</dbReference>
<accession>A0A095FYL8</accession>
<dbReference type="Pfam" id="PF00011">
    <property type="entry name" value="HSP20"/>
    <property type="match status" value="1"/>
</dbReference>
<dbReference type="EMBL" id="PDDY01000004">
    <property type="protein sequence ID" value="PEH38998.1"/>
    <property type="molecule type" value="Genomic_DNA"/>
</dbReference>
<sequence>MTTYRFGAGLFGEFDRLQRQMSGLLAAPSFAAAARSGRFDSFPPINIGASDEAIEIVVAAPGMQAGDFDLSIDKGLLTITGERREAQAGPAAPQAEGEAPRAAARVLARERFGGRFRRAVELPSNADANDIQARYEDGCLRIRIAKRAASQPRSIQVQ</sequence>
<evidence type="ECO:0000256" key="1">
    <source>
        <dbReference type="PROSITE-ProRule" id="PRU00285"/>
    </source>
</evidence>
<reference evidence="5" key="2">
    <citation type="submission" date="2017-09" db="EMBL/GenBank/DDBJ databases">
        <title>FDA dAtabase for Regulatory Grade micrObial Sequences (FDA-ARGOS): Supporting development and validation of Infectious Disease Dx tests.</title>
        <authorList>
            <person name="Minogue T."/>
            <person name="Wolcott M."/>
            <person name="Wasieloski L."/>
            <person name="Aguilar W."/>
            <person name="Moore D."/>
            <person name="Tallon L.J."/>
            <person name="Sadzewicz L."/>
            <person name="Ott S."/>
            <person name="Zhao X."/>
            <person name="Nagaraj S."/>
            <person name="Vavikolanu K."/>
            <person name="Aluvathingal J."/>
            <person name="Nadendla S."/>
            <person name="Sichtig H."/>
        </authorList>
    </citation>
    <scope>NUCLEOTIDE SEQUENCE</scope>
    <source>
        <strain evidence="5">FDAARGOS_390</strain>
    </source>
</reference>
<dbReference type="GeneID" id="66457154"/>
<dbReference type="InterPro" id="IPR002068">
    <property type="entry name" value="A-crystallin/Hsp20_dom"/>
</dbReference>
<comment type="similarity">
    <text evidence="1 2">Belongs to the small heat shock protein (HSP20) family.</text>
</comment>
<accession>A0A095W869</accession>
<dbReference type="OrthoDB" id="5295562at2"/>
<protein>
    <submittedName>
        <fullName evidence="5">Hsp20/alpha crystallin family protein</fullName>
    </submittedName>
</protein>
<dbReference type="EMBL" id="JPGG01000018">
    <property type="protein sequence ID" value="KGC10237.1"/>
    <property type="molecule type" value="Genomic_DNA"/>
</dbReference>
<evidence type="ECO:0000313" key="5">
    <source>
        <dbReference type="EMBL" id="PEH38998.1"/>
    </source>
</evidence>
<dbReference type="InterPro" id="IPR031107">
    <property type="entry name" value="Small_HSP"/>
</dbReference>
<dbReference type="Gene3D" id="2.60.40.790">
    <property type="match status" value="1"/>
</dbReference>
<evidence type="ECO:0000313" key="7">
    <source>
        <dbReference type="Proteomes" id="UP000029590"/>
    </source>
</evidence>
<reference evidence="4 7" key="1">
    <citation type="submission" date="2014-04" db="EMBL/GenBank/DDBJ databases">
        <authorList>
            <person name="Bishop-Lilly K.A."/>
            <person name="Broomall S.M."/>
            <person name="Chain P.S."/>
            <person name="Chertkov O."/>
            <person name="Coyne S.R."/>
            <person name="Daligault H.E."/>
            <person name="Davenport K.W."/>
            <person name="Erkkila T."/>
            <person name="Frey K.G."/>
            <person name="Gibbons H.S."/>
            <person name="Gu W."/>
            <person name="Jaissle J."/>
            <person name="Johnson S.L."/>
            <person name="Koroleva G.I."/>
            <person name="Ladner J.T."/>
            <person name="Lo C.-C."/>
            <person name="Minogue T.D."/>
            <person name="Munk C."/>
            <person name="Palacios G.F."/>
            <person name="Redden C.L."/>
            <person name="Rosenzweig C.N."/>
            <person name="Scholz M.B."/>
            <person name="Teshima H."/>
            <person name="Xu Y."/>
        </authorList>
    </citation>
    <scope>NUCLEOTIDE SEQUENCE [LARGE SCALE GENOMIC DNA]</scope>
    <source>
        <strain evidence="7">gladioli</strain>
        <strain evidence="4">Gladioli</strain>
    </source>
</reference>
<evidence type="ECO:0000313" key="6">
    <source>
        <dbReference type="EMBL" id="UWX71381.1"/>
    </source>
</evidence>
<evidence type="ECO:0000313" key="8">
    <source>
        <dbReference type="Proteomes" id="UP000220629"/>
    </source>
</evidence>
<name>A0A095W869_BURGA</name>